<dbReference type="AlphaFoldDB" id="A0A814IQU3"/>
<dbReference type="GO" id="GO:0016020">
    <property type="term" value="C:membrane"/>
    <property type="evidence" value="ECO:0007669"/>
    <property type="project" value="UniProtKB-SubCell"/>
</dbReference>
<evidence type="ECO:0000256" key="3">
    <source>
        <dbReference type="ARBA" id="ARBA00022989"/>
    </source>
</evidence>
<evidence type="ECO:0000256" key="5">
    <source>
        <dbReference type="SAM" id="Phobius"/>
    </source>
</evidence>
<dbReference type="Gene3D" id="1.20.140.150">
    <property type="match status" value="1"/>
</dbReference>
<feature type="transmembrane region" description="Helical" evidence="5">
    <location>
        <begin position="149"/>
        <end position="168"/>
    </location>
</feature>
<evidence type="ECO:0000256" key="1">
    <source>
        <dbReference type="ARBA" id="ARBA00004141"/>
    </source>
</evidence>
<accession>A0A814IQU3</accession>
<dbReference type="OrthoDB" id="10499009at2759"/>
<dbReference type="Proteomes" id="UP000663852">
    <property type="component" value="Unassembled WGS sequence"/>
</dbReference>
<organism evidence="6 7">
    <name type="scientific">Adineta ricciae</name>
    <name type="common">Rotifer</name>
    <dbReference type="NCBI Taxonomy" id="249248"/>
    <lineage>
        <taxon>Eukaryota</taxon>
        <taxon>Metazoa</taxon>
        <taxon>Spiralia</taxon>
        <taxon>Gnathifera</taxon>
        <taxon>Rotifera</taxon>
        <taxon>Eurotatoria</taxon>
        <taxon>Bdelloidea</taxon>
        <taxon>Adinetida</taxon>
        <taxon>Adinetidae</taxon>
        <taxon>Adineta</taxon>
    </lineage>
</organism>
<feature type="transmembrane region" description="Helical" evidence="5">
    <location>
        <begin position="41"/>
        <end position="63"/>
    </location>
</feature>
<comment type="subcellular location">
    <subcellularLocation>
        <location evidence="1">Membrane</location>
        <topology evidence="1">Multi-pass membrane protein</topology>
    </subcellularLocation>
</comment>
<dbReference type="Pfam" id="PF00822">
    <property type="entry name" value="PMP22_Claudin"/>
    <property type="match status" value="1"/>
</dbReference>
<evidence type="ECO:0000313" key="7">
    <source>
        <dbReference type="Proteomes" id="UP000663852"/>
    </source>
</evidence>
<evidence type="ECO:0000256" key="2">
    <source>
        <dbReference type="ARBA" id="ARBA00022692"/>
    </source>
</evidence>
<sequence length="221" mass="24134">MNSGISPVIFRRFVHVKTPDSFHLIITILQNTKIELNINMLYARLWVVFGGILILASAALYMASAILPSWGVSQENNRSYGLWKYCIREDCWKIPLSCSSLSADSLQKCMNLIIVRMFLILSCIFSGIAALIIIKVILKGGNPKTVDGLRMLSSASFTFSIIAFPIGIKWTLDHPSTKLSTAAILAIVGNGVNFIGALIIFITRKPNIAPSDSTVGVVSGE</sequence>
<keyword evidence="2 5" id="KW-0812">Transmembrane</keyword>
<dbReference type="InterPro" id="IPR004031">
    <property type="entry name" value="PMP22/EMP/MP20/Claudin"/>
</dbReference>
<reference evidence="6" key="1">
    <citation type="submission" date="2021-02" db="EMBL/GenBank/DDBJ databases">
        <authorList>
            <person name="Nowell W R."/>
        </authorList>
    </citation>
    <scope>NUCLEOTIDE SEQUENCE</scope>
</reference>
<feature type="transmembrane region" description="Helical" evidence="5">
    <location>
        <begin position="180"/>
        <end position="202"/>
    </location>
</feature>
<proteinExistence type="predicted"/>
<protein>
    <submittedName>
        <fullName evidence="6">Uncharacterized protein</fullName>
    </submittedName>
</protein>
<keyword evidence="4 5" id="KW-0472">Membrane</keyword>
<dbReference type="EMBL" id="CAJNOJ010000070">
    <property type="protein sequence ID" value="CAF1027554.1"/>
    <property type="molecule type" value="Genomic_DNA"/>
</dbReference>
<feature type="transmembrane region" description="Helical" evidence="5">
    <location>
        <begin position="113"/>
        <end position="137"/>
    </location>
</feature>
<comment type="caution">
    <text evidence="6">The sequence shown here is derived from an EMBL/GenBank/DDBJ whole genome shotgun (WGS) entry which is preliminary data.</text>
</comment>
<evidence type="ECO:0000313" key="6">
    <source>
        <dbReference type="EMBL" id="CAF1027554.1"/>
    </source>
</evidence>
<name>A0A814IQU3_ADIRI</name>
<gene>
    <name evidence="6" type="ORF">EDS130_LOCUS16231</name>
</gene>
<evidence type="ECO:0000256" key="4">
    <source>
        <dbReference type="ARBA" id="ARBA00023136"/>
    </source>
</evidence>
<keyword evidence="3 5" id="KW-1133">Transmembrane helix</keyword>